<evidence type="ECO:0000256" key="1">
    <source>
        <dbReference type="SAM" id="SignalP"/>
    </source>
</evidence>
<evidence type="ECO:0000313" key="2">
    <source>
        <dbReference type="EMBL" id="GMF30787.1"/>
    </source>
</evidence>
<gene>
    <name evidence="2" type="ORF">Plil01_001316300</name>
</gene>
<organism evidence="2 3">
    <name type="scientific">Phytophthora lilii</name>
    <dbReference type="NCBI Taxonomy" id="2077276"/>
    <lineage>
        <taxon>Eukaryota</taxon>
        <taxon>Sar</taxon>
        <taxon>Stramenopiles</taxon>
        <taxon>Oomycota</taxon>
        <taxon>Peronosporomycetes</taxon>
        <taxon>Peronosporales</taxon>
        <taxon>Peronosporaceae</taxon>
        <taxon>Phytophthora</taxon>
    </lineage>
</organism>
<protein>
    <submittedName>
        <fullName evidence="2">Unnamed protein product</fullName>
    </submittedName>
</protein>
<dbReference type="OrthoDB" id="98185at2759"/>
<dbReference type="EMBL" id="BSXW01000863">
    <property type="protein sequence ID" value="GMF30787.1"/>
    <property type="molecule type" value="Genomic_DNA"/>
</dbReference>
<name>A0A9W6WWS7_9STRA</name>
<sequence>MPPMTSTAERPHLLVLFILLAWIITVSAASNLAKEMASNAVHIGWDKAGIRRSCSWEMMAKVKQQKTTDKLFKKLEVNSNLKVDEINPKFLESEQFQKWFASAAKTYKKKSDMGDLAMVSTLTRRFSDDAVTSLIVAAKQASTTSTLAKRLEKAQLKYWINEGKQQMTCSNYYTLIRWTIFWVVRC</sequence>
<dbReference type="AlphaFoldDB" id="A0A9W6WWS7"/>
<feature type="signal peptide" evidence="1">
    <location>
        <begin position="1"/>
        <end position="28"/>
    </location>
</feature>
<keyword evidence="3" id="KW-1185">Reference proteome</keyword>
<accession>A0A9W6WWS7</accession>
<proteinExistence type="predicted"/>
<reference evidence="2" key="1">
    <citation type="submission" date="2023-04" db="EMBL/GenBank/DDBJ databases">
        <title>Phytophthora lilii NBRC 32176.</title>
        <authorList>
            <person name="Ichikawa N."/>
            <person name="Sato H."/>
            <person name="Tonouchi N."/>
        </authorList>
    </citation>
    <scope>NUCLEOTIDE SEQUENCE</scope>
    <source>
        <strain evidence="2">NBRC 32176</strain>
    </source>
</reference>
<evidence type="ECO:0000313" key="3">
    <source>
        <dbReference type="Proteomes" id="UP001165083"/>
    </source>
</evidence>
<dbReference type="Proteomes" id="UP001165083">
    <property type="component" value="Unassembled WGS sequence"/>
</dbReference>
<comment type="caution">
    <text evidence="2">The sequence shown here is derived from an EMBL/GenBank/DDBJ whole genome shotgun (WGS) entry which is preliminary data.</text>
</comment>
<keyword evidence="1" id="KW-0732">Signal</keyword>
<feature type="chain" id="PRO_5040800885" evidence="1">
    <location>
        <begin position="29"/>
        <end position="186"/>
    </location>
</feature>